<reference evidence="1" key="1">
    <citation type="submission" date="2020-10" db="EMBL/GenBank/DDBJ databases">
        <authorList>
            <person name="Lu T."/>
            <person name="Wang Q."/>
            <person name="Han X."/>
        </authorList>
    </citation>
    <scope>NUCLEOTIDE SEQUENCE</scope>
    <source>
        <strain evidence="1">WQ 117</strain>
    </source>
</reference>
<evidence type="ECO:0000313" key="1">
    <source>
        <dbReference type="EMBL" id="MBF0598312.1"/>
    </source>
</evidence>
<keyword evidence="2" id="KW-1185">Reference proteome</keyword>
<accession>A0A8J7FPG2</accession>
<proteinExistence type="predicted"/>
<gene>
    <name evidence="1" type="ORF">IM532_12815</name>
</gene>
<name>A0A8J7FPG2_9FLAO</name>
<sequence>MFFKSKRLIEKSEGQKLLNSILEDKNKSLIIHYSCESFVTSHGRTPRITSVCLRYLASSQTKSFSIHLQAQFDNKDFNNLTIEEYDFLEKKMLDEFYEFAKYHKDYKWIHWNMRDSNFGFDAIANRYRILGGDPFQIDDDRRYDLPRILGKIYTYGYEKNLPDGRLLNLANRNKISIKDALKGKEEADAFDNKEYLKLHKSSLKKVDIIESIIDRTDKNELNVEASTKQIYGLSVSGIIEIVKNNCILITIWTIIIYILGAASEPLIQNFFGTSN</sequence>
<dbReference type="AlphaFoldDB" id="A0A8J7FPG2"/>
<dbReference type="Proteomes" id="UP000608754">
    <property type="component" value="Unassembled WGS sequence"/>
</dbReference>
<evidence type="ECO:0000313" key="2">
    <source>
        <dbReference type="Proteomes" id="UP000608754"/>
    </source>
</evidence>
<dbReference type="EMBL" id="JADGIK010000013">
    <property type="protein sequence ID" value="MBF0598312.1"/>
    <property type="molecule type" value="Genomic_DNA"/>
</dbReference>
<organism evidence="1 2">
    <name type="scientific">Faecalibacter rhinopitheci</name>
    <dbReference type="NCBI Taxonomy" id="2779678"/>
    <lineage>
        <taxon>Bacteria</taxon>
        <taxon>Pseudomonadati</taxon>
        <taxon>Bacteroidota</taxon>
        <taxon>Flavobacteriia</taxon>
        <taxon>Flavobacteriales</taxon>
        <taxon>Weeksellaceae</taxon>
        <taxon>Faecalibacter</taxon>
    </lineage>
</organism>
<protein>
    <submittedName>
        <fullName evidence="1">Uncharacterized protein</fullName>
    </submittedName>
</protein>
<comment type="caution">
    <text evidence="1">The sequence shown here is derived from an EMBL/GenBank/DDBJ whole genome shotgun (WGS) entry which is preliminary data.</text>
</comment>
<dbReference type="RefSeq" id="WP_194183896.1">
    <property type="nucleotide sequence ID" value="NZ_JADGIK010000013.1"/>
</dbReference>